<evidence type="ECO:0000256" key="1">
    <source>
        <dbReference type="SAM" id="Phobius"/>
    </source>
</evidence>
<proteinExistence type="predicted"/>
<accession>A0A840IR92</accession>
<keyword evidence="3" id="KW-1185">Reference proteome</keyword>
<feature type="transmembrane region" description="Helical" evidence="1">
    <location>
        <begin position="50"/>
        <end position="75"/>
    </location>
</feature>
<dbReference type="Proteomes" id="UP000581769">
    <property type="component" value="Unassembled WGS sequence"/>
</dbReference>
<reference evidence="2 3" key="1">
    <citation type="submission" date="2020-08" db="EMBL/GenBank/DDBJ databases">
        <title>Sequencing the genomes of 1000 actinobacteria strains.</title>
        <authorList>
            <person name="Klenk H.-P."/>
        </authorList>
    </citation>
    <scope>NUCLEOTIDE SEQUENCE [LARGE SCALE GENOMIC DNA]</scope>
    <source>
        <strain evidence="2 3">DSM 45859</strain>
    </source>
</reference>
<evidence type="ECO:0000313" key="3">
    <source>
        <dbReference type="Proteomes" id="UP000581769"/>
    </source>
</evidence>
<keyword evidence="1" id="KW-0472">Membrane</keyword>
<organism evidence="2 3">
    <name type="scientific">Amycolatopsis jiangsuensis</name>
    <dbReference type="NCBI Taxonomy" id="1181879"/>
    <lineage>
        <taxon>Bacteria</taxon>
        <taxon>Bacillati</taxon>
        <taxon>Actinomycetota</taxon>
        <taxon>Actinomycetes</taxon>
        <taxon>Pseudonocardiales</taxon>
        <taxon>Pseudonocardiaceae</taxon>
        <taxon>Amycolatopsis</taxon>
    </lineage>
</organism>
<sequence>MNDPRSAIRLFRRAFLITFAVGAVLLIVFYGSQVTHIGSLGQGADIGGGLIALAGYVLAGIGVIGLLVTAVVSLVNANR</sequence>
<dbReference type="AlphaFoldDB" id="A0A840IR92"/>
<comment type="caution">
    <text evidence="2">The sequence shown here is derived from an EMBL/GenBank/DDBJ whole genome shotgun (WGS) entry which is preliminary data.</text>
</comment>
<name>A0A840IR92_9PSEU</name>
<feature type="transmembrane region" description="Helical" evidence="1">
    <location>
        <begin position="12"/>
        <end position="30"/>
    </location>
</feature>
<gene>
    <name evidence="2" type="ORF">BJY18_001450</name>
</gene>
<evidence type="ECO:0000313" key="2">
    <source>
        <dbReference type="EMBL" id="MBB4683965.1"/>
    </source>
</evidence>
<protein>
    <submittedName>
        <fullName evidence="2">Uncharacterized protein</fullName>
    </submittedName>
</protein>
<dbReference type="EMBL" id="JACHMG010000001">
    <property type="protein sequence ID" value="MBB4683965.1"/>
    <property type="molecule type" value="Genomic_DNA"/>
</dbReference>
<keyword evidence="1" id="KW-0812">Transmembrane</keyword>
<keyword evidence="1" id="KW-1133">Transmembrane helix</keyword>